<dbReference type="InterPro" id="IPR004358">
    <property type="entry name" value="Sig_transdc_His_kin-like_C"/>
</dbReference>
<dbReference type="NCBIfam" id="TIGR00229">
    <property type="entry name" value="sensory_box"/>
    <property type="match status" value="1"/>
</dbReference>
<dbReference type="EMBL" id="CXWC01000011">
    <property type="protein sequence ID" value="CTQ73341.1"/>
    <property type="molecule type" value="Genomic_DNA"/>
</dbReference>
<gene>
    <name evidence="17" type="primary">fixL</name>
    <name evidence="17" type="ORF">LA5096_03618</name>
</gene>
<dbReference type="SUPFAM" id="SSF55785">
    <property type="entry name" value="PYP-like sensor domain (PAS domain)"/>
    <property type="match status" value="1"/>
</dbReference>
<dbReference type="Gene3D" id="3.30.450.20">
    <property type="entry name" value="PAS domain"/>
    <property type="match status" value="1"/>
</dbReference>
<name>A0A0M6ZT61_9HYPH</name>
<dbReference type="InterPro" id="IPR003594">
    <property type="entry name" value="HATPase_dom"/>
</dbReference>
<dbReference type="Gene3D" id="3.30.565.10">
    <property type="entry name" value="Histidine kinase-like ATPase, C-terminal domain"/>
    <property type="match status" value="1"/>
</dbReference>
<evidence type="ECO:0000256" key="13">
    <source>
        <dbReference type="ARBA" id="ARBA00070616"/>
    </source>
</evidence>
<dbReference type="GO" id="GO:0005524">
    <property type="term" value="F:ATP binding"/>
    <property type="evidence" value="ECO:0007669"/>
    <property type="project" value="UniProtKB-KW"/>
</dbReference>
<keyword evidence="4" id="KW-0597">Phosphoprotein</keyword>
<dbReference type="Pfam" id="PF00989">
    <property type="entry name" value="PAS"/>
    <property type="match status" value="1"/>
</dbReference>
<evidence type="ECO:0000259" key="14">
    <source>
        <dbReference type="PROSITE" id="PS50109"/>
    </source>
</evidence>
<evidence type="ECO:0000256" key="6">
    <source>
        <dbReference type="ARBA" id="ARBA00022679"/>
    </source>
</evidence>
<dbReference type="GeneID" id="97670956"/>
<reference evidence="18" key="1">
    <citation type="submission" date="2015-07" db="EMBL/GenBank/DDBJ databases">
        <authorList>
            <person name="Rodrigo-Torres Lidia"/>
            <person name="Arahal R.David."/>
        </authorList>
    </citation>
    <scope>NUCLEOTIDE SEQUENCE [LARGE SCALE GENOMIC DNA]</scope>
    <source>
        <strain evidence="18">CECT 5096</strain>
    </source>
</reference>
<keyword evidence="6 17" id="KW-0808">Transferase</keyword>
<evidence type="ECO:0000313" key="18">
    <source>
        <dbReference type="Proteomes" id="UP000049983"/>
    </source>
</evidence>
<keyword evidence="11" id="KW-0902">Two-component regulatory system</keyword>
<feature type="domain" description="Histidine kinase" evidence="14">
    <location>
        <begin position="164"/>
        <end position="378"/>
    </location>
</feature>
<dbReference type="SMART" id="SM00387">
    <property type="entry name" value="HATPase_c"/>
    <property type="match status" value="1"/>
</dbReference>
<keyword evidence="7" id="KW-0547">Nucleotide-binding</keyword>
<dbReference type="InterPro" id="IPR000014">
    <property type="entry name" value="PAS"/>
</dbReference>
<dbReference type="PROSITE" id="PS50109">
    <property type="entry name" value="HIS_KIN"/>
    <property type="match status" value="1"/>
</dbReference>
<dbReference type="STRING" id="311410.LA5095_00478"/>
<evidence type="ECO:0000256" key="2">
    <source>
        <dbReference type="ARBA" id="ARBA00001971"/>
    </source>
</evidence>
<dbReference type="Pfam" id="PF00512">
    <property type="entry name" value="HisKA"/>
    <property type="match status" value="1"/>
</dbReference>
<keyword evidence="5" id="KW-0479">Metal-binding</keyword>
<evidence type="ECO:0000256" key="1">
    <source>
        <dbReference type="ARBA" id="ARBA00000085"/>
    </source>
</evidence>
<dbReference type="FunFam" id="3.30.450.20:FF:000060">
    <property type="entry name" value="Sensor protein FixL"/>
    <property type="match status" value="1"/>
</dbReference>
<accession>A0A0M6ZT61</accession>
<dbReference type="CDD" id="cd00082">
    <property type="entry name" value="HisKA"/>
    <property type="match status" value="1"/>
</dbReference>
<dbReference type="PROSITE" id="PS50112">
    <property type="entry name" value="PAS"/>
    <property type="match status" value="1"/>
</dbReference>
<evidence type="ECO:0000256" key="9">
    <source>
        <dbReference type="ARBA" id="ARBA00022840"/>
    </source>
</evidence>
<dbReference type="Pfam" id="PF02518">
    <property type="entry name" value="HATPase_c"/>
    <property type="match status" value="1"/>
</dbReference>
<dbReference type="InterPro" id="IPR036890">
    <property type="entry name" value="HATPase_C_sf"/>
</dbReference>
<dbReference type="CDD" id="cd00130">
    <property type="entry name" value="PAS"/>
    <property type="match status" value="1"/>
</dbReference>
<keyword evidence="5" id="KW-0349">Heme</keyword>
<evidence type="ECO:0000256" key="11">
    <source>
        <dbReference type="ARBA" id="ARBA00023012"/>
    </source>
</evidence>
<comment type="function">
    <text evidence="12">Putative oxygen sensor; modulates the activity of FixJ, a transcriptional activator of nitrogen fixation fixK gene. FixL probably acts as a kinase that phosphorylates FixJ.</text>
</comment>
<organism evidence="17 18">
    <name type="scientific">Roseibium album</name>
    <dbReference type="NCBI Taxonomy" id="311410"/>
    <lineage>
        <taxon>Bacteria</taxon>
        <taxon>Pseudomonadati</taxon>
        <taxon>Pseudomonadota</taxon>
        <taxon>Alphaproteobacteria</taxon>
        <taxon>Hyphomicrobiales</taxon>
        <taxon>Stappiaceae</taxon>
        <taxon>Roseibium</taxon>
    </lineage>
</organism>
<dbReference type="PANTHER" id="PTHR43065:SF10">
    <property type="entry name" value="PEROXIDE STRESS-ACTIVATED HISTIDINE KINASE MAK3"/>
    <property type="match status" value="1"/>
</dbReference>
<dbReference type="GO" id="GO:0000155">
    <property type="term" value="F:phosphorelay sensor kinase activity"/>
    <property type="evidence" value="ECO:0007669"/>
    <property type="project" value="InterPro"/>
</dbReference>
<evidence type="ECO:0000259" key="15">
    <source>
        <dbReference type="PROSITE" id="PS50112"/>
    </source>
</evidence>
<proteinExistence type="predicted"/>
<dbReference type="SMART" id="SM00388">
    <property type="entry name" value="HisKA"/>
    <property type="match status" value="1"/>
</dbReference>
<evidence type="ECO:0000256" key="8">
    <source>
        <dbReference type="ARBA" id="ARBA00022777"/>
    </source>
</evidence>
<feature type="domain" description="PAS" evidence="15">
    <location>
        <begin position="17"/>
        <end position="87"/>
    </location>
</feature>
<evidence type="ECO:0000256" key="7">
    <source>
        <dbReference type="ARBA" id="ARBA00022741"/>
    </source>
</evidence>
<dbReference type="GO" id="GO:0006355">
    <property type="term" value="P:regulation of DNA-templated transcription"/>
    <property type="evidence" value="ECO:0007669"/>
    <property type="project" value="InterPro"/>
</dbReference>
<evidence type="ECO:0000256" key="4">
    <source>
        <dbReference type="ARBA" id="ARBA00022553"/>
    </source>
</evidence>
<evidence type="ECO:0000256" key="5">
    <source>
        <dbReference type="ARBA" id="ARBA00022617"/>
    </source>
</evidence>
<dbReference type="PANTHER" id="PTHR43065">
    <property type="entry name" value="SENSOR HISTIDINE KINASE"/>
    <property type="match status" value="1"/>
</dbReference>
<dbReference type="InterPro" id="IPR000700">
    <property type="entry name" value="PAS-assoc_C"/>
</dbReference>
<dbReference type="InterPro" id="IPR013767">
    <property type="entry name" value="PAS_fold"/>
</dbReference>
<dbReference type="InterPro" id="IPR005467">
    <property type="entry name" value="His_kinase_dom"/>
</dbReference>
<dbReference type="AlphaFoldDB" id="A0A0M6ZT61"/>
<evidence type="ECO:0000256" key="3">
    <source>
        <dbReference type="ARBA" id="ARBA00012438"/>
    </source>
</evidence>
<dbReference type="InterPro" id="IPR035965">
    <property type="entry name" value="PAS-like_dom_sf"/>
</dbReference>
<sequence length="387" mass="42471">MADDSVIDRNAETAAVSEARLASVFDTAVDGIIVINDRGLVLAYNKACERLFGYEAADLLGRNVNKIMPREYAQAHDHYVQNYIDTGEKKIIGIGREVQAQHKDGTVFPIELSVGEAESSYGRQFIGILRDLRSRKQIEDRLAKTQAQLLHMTRLSALDEMGAAIAHELNQPLTAVLLYLQSVSRKAKSDASIDPLVLSVIEKAVREAERAGEIIQRMRQLVEKKAPERQTVDVAELVRSCLEMAQLGSGEKQTFLSATIEPDLPPLQADPVQIRQILINLLRNAREAVIDQPDKKVSLSVIMNAESLEFRVKDNGPGVPAELIDGLFRAFTGAKHKGVGLGLAISRSIAQNHGGDLKLESTPDGCGASFLLTLPVHPREESLDEKL</sequence>
<keyword evidence="18" id="KW-1185">Reference proteome</keyword>
<dbReference type="PROSITE" id="PS50113">
    <property type="entry name" value="PAC"/>
    <property type="match status" value="1"/>
</dbReference>
<dbReference type="SUPFAM" id="SSF47384">
    <property type="entry name" value="Homodimeric domain of signal transducing histidine kinase"/>
    <property type="match status" value="1"/>
</dbReference>
<evidence type="ECO:0000256" key="10">
    <source>
        <dbReference type="ARBA" id="ARBA00023004"/>
    </source>
</evidence>
<comment type="cofactor">
    <cofactor evidence="2">
        <name>heme</name>
        <dbReference type="ChEBI" id="CHEBI:30413"/>
    </cofactor>
</comment>
<comment type="catalytic activity">
    <reaction evidence="1">
        <text>ATP + protein L-histidine = ADP + protein N-phospho-L-histidine.</text>
        <dbReference type="EC" id="2.7.13.3"/>
    </reaction>
</comment>
<keyword evidence="8" id="KW-0418">Kinase</keyword>
<evidence type="ECO:0000259" key="16">
    <source>
        <dbReference type="PROSITE" id="PS50113"/>
    </source>
</evidence>
<keyword evidence="9" id="KW-0067">ATP-binding</keyword>
<dbReference type="Gene3D" id="1.10.287.130">
    <property type="match status" value="1"/>
</dbReference>
<dbReference type="InterPro" id="IPR036097">
    <property type="entry name" value="HisK_dim/P_sf"/>
</dbReference>
<dbReference type="PRINTS" id="PR00344">
    <property type="entry name" value="BCTRLSENSOR"/>
</dbReference>
<keyword evidence="10" id="KW-0408">Iron</keyword>
<evidence type="ECO:0000256" key="12">
    <source>
        <dbReference type="ARBA" id="ARBA00059827"/>
    </source>
</evidence>
<evidence type="ECO:0000313" key="17">
    <source>
        <dbReference type="EMBL" id="CTQ73341.1"/>
    </source>
</evidence>
<dbReference type="SUPFAM" id="SSF55874">
    <property type="entry name" value="ATPase domain of HSP90 chaperone/DNA topoisomerase II/histidine kinase"/>
    <property type="match status" value="1"/>
</dbReference>
<dbReference type="InterPro" id="IPR003661">
    <property type="entry name" value="HisK_dim/P_dom"/>
</dbReference>
<feature type="domain" description="PAC" evidence="16">
    <location>
        <begin position="94"/>
        <end position="144"/>
    </location>
</feature>
<dbReference type="EC" id="2.7.13.3" evidence="3"/>
<dbReference type="RefSeq" id="WP_055111597.1">
    <property type="nucleotide sequence ID" value="NZ_CANKXR010000001.1"/>
</dbReference>
<protein>
    <recommendedName>
        <fullName evidence="13">Sensor protein FixL</fullName>
        <ecNumber evidence="3">2.7.13.3</ecNumber>
    </recommendedName>
</protein>
<dbReference type="Proteomes" id="UP000049983">
    <property type="component" value="Unassembled WGS sequence"/>
</dbReference>
<dbReference type="SMART" id="SM00091">
    <property type="entry name" value="PAS"/>
    <property type="match status" value="1"/>
</dbReference>
<dbReference type="OrthoDB" id="9795133at2"/>